<dbReference type="InterPro" id="IPR003509">
    <property type="entry name" value="UPF0102_YraN-like"/>
</dbReference>
<name>A0A432W2Q2_9GAMM</name>
<dbReference type="SUPFAM" id="SSF52980">
    <property type="entry name" value="Restriction endonuclease-like"/>
    <property type="match status" value="1"/>
</dbReference>
<dbReference type="NCBIfam" id="TIGR00252">
    <property type="entry name" value="YraN family protein"/>
    <property type="match status" value="1"/>
</dbReference>
<dbReference type="PANTHER" id="PTHR34039:SF1">
    <property type="entry name" value="UPF0102 PROTEIN YRAN"/>
    <property type="match status" value="1"/>
</dbReference>
<dbReference type="GO" id="GO:0003676">
    <property type="term" value="F:nucleic acid binding"/>
    <property type="evidence" value="ECO:0007669"/>
    <property type="project" value="InterPro"/>
</dbReference>
<dbReference type="NCBIfam" id="NF009150">
    <property type="entry name" value="PRK12497.1-3"/>
    <property type="match status" value="1"/>
</dbReference>
<dbReference type="Proteomes" id="UP000288395">
    <property type="component" value="Unassembled WGS sequence"/>
</dbReference>
<dbReference type="InterPro" id="IPR011335">
    <property type="entry name" value="Restrct_endonuc-II-like"/>
</dbReference>
<dbReference type="PANTHER" id="PTHR34039">
    <property type="entry name" value="UPF0102 PROTEIN YRAN"/>
    <property type="match status" value="1"/>
</dbReference>
<reference evidence="4" key="1">
    <citation type="journal article" date="2018" name="Front. Microbiol.">
        <title>Genome-Based Analysis Reveals the Taxonomy and Diversity of the Family Idiomarinaceae.</title>
        <authorList>
            <person name="Liu Y."/>
            <person name="Lai Q."/>
            <person name="Shao Z."/>
        </authorList>
    </citation>
    <scope>NUCLEOTIDE SEQUENCE [LARGE SCALE GENOMIC DNA]</scope>
    <source>
        <strain evidence="4">GBPy7</strain>
    </source>
</reference>
<sequence>MNTKSNWKCKAMSTREVGTNYEVLAEQYLKERGLLPLARNQRVHHAEIDLILKDGQYLVFVEVKYRRNQHFAKVLEQLRVSQLERIKYAARAWMASEKLIEHRTYCRFDLIIITGEPFHIEWFKDAF</sequence>
<evidence type="ECO:0000256" key="2">
    <source>
        <dbReference type="HAMAP-Rule" id="MF_00048"/>
    </source>
</evidence>
<dbReference type="AlphaFoldDB" id="A0A432W2Q2"/>
<dbReference type="HAMAP" id="MF_00048">
    <property type="entry name" value="UPF0102"/>
    <property type="match status" value="1"/>
</dbReference>
<evidence type="ECO:0000256" key="1">
    <source>
        <dbReference type="ARBA" id="ARBA00006738"/>
    </source>
</evidence>
<proteinExistence type="inferred from homology"/>
<evidence type="ECO:0000313" key="4">
    <source>
        <dbReference type="Proteomes" id="UP000288395"/>
    </source>
</evidence>
<dbReference type="Gene3D" id="3.40.1350.10">
    <property type="match status" value="1"/>
</dbReference>
<comment type="similarity">
    <text evidence="1 2">Belongs to the UPF0102 family.</text>
</comment>
<evidence type="ECO:0000313" key="3">
    <source>
        <dbReference type="EMBL" id="RUO23512.1"/>
    </source>
</evidence>
<dbReference type="Pfam" id="PF02021">
    <property type="entry name" value="UPF0102"/>
    <property type="match status" value="1"/>
</dbReference>
<comment type="caution">
    <text evidence="3">The sequence shown here is derived from an EMBL/GenBank/DDBJ whole genome shotgun (WGS) entry which is preliminary data.</text>
</comment>
<dbReference type="InterPro" id="IPR011856">
    <property type="entry name" value="tRNA_endonuc-like_dom_sf"/>
</dbReference>
<protein>
    <recommendedName>
        <fullName evidence="2">UPF0102 protein CWE08_02375</fullName>
    </recommendedName>
</protein>
<accession>A0A432W2Q2</accession>
<dbReference type="EMBL" id="PIPJ01000001">
    <property type="protein sequence ID" value="RUO23512.1"/>
    <property type="molecule type" value="Genomic_DNA"/>
</dbReference>
<gene>
    <name evidence="3" type="ORF">CWE08_02375</name>
</gene>
<keyword evidence="4" id="KW-1185">Reference proteome</keyword>
<organism evidence="3 4">
    <name type="scientific">Aliidiomarina iranensis</name>
    <dbReference type="NCBI Taxonomy" id="1434071"/>
    <lineage>
        <taxon>Bacteria</taxon>
        <taxon>Pseudomonadati</taxon>
        <taxon>Pseudomonadota</taxon>
        <taxon>Gammaproteobacteria</taxon>
        <taxon>Alteromonadales</taxon>
        <taxon>Idiomarinaceae</taxon>
        <taxon>Aliidiomarina</taxon>
    </lineage>
</organism>